<evidence type="ECO:0000313" key="8">
    <source>
        <dbReference type="Proteomes" id="UP000681340"/>
    </source>
</evidence>
<dbReference type="PANTHER" id="PTHR35807:SF1">
    <property type="entry name" value="TRANSCRIPTIONAL REGULATOR REDD"/>
    <property type="match status" value="1"/>
</dbReference>
<dbReference type="GO" id="GO:0000160">
    <property type="term" value="P:phosphorelay signal transduction system"/>
    <property type="evidence" value="ECO:0007669"/>
    <property type="project" value="InterPro"/>
</dbReference>
<evidence type="ECO:0000313" key="7">
    <source>
        <dbReference type="EMBL" id="GIM65810.1"/>
    </source>
</evidence>
<dbReference type="InterPro" id="IPR036388">
    <property type="entry name" value="WH-like_DNA-bd_sf"/>
</dbReference>
<dbReference type="PRINTS" id="PR00364">
    <property type="entry name" value="DISEASERSIST"/>
</dbReference>
<dbReference type="Gene3D" id="1.25.40.10">
    <property type="entry name" value="Tetratricopeptide repeat domain"/>
    <property type="match status" value="2"/>
</dbReference>
<dbReference type="GO" id="GO:0043531">
    <property type="term" value="F:ADP binding"/>
    <property type="evidence" value="ECO:0007669"/>
    <property type="project" value="InterPro"/>
</dbReference>
<dbReference type="SUPFAM" id="SSF48452">
    <property type="entry name" value="TPR-like"/>
    <property type="match status" value="2"/>
</dbReference>
<comment type="similarity">
    <text evidence="1">Belongs to the AfsR/DnrI/RedD regulatory family.</text>
</comment>
<evidence type="ECO:0000259" key="6">
    <source>
        <dbReference type="PROSITE" id="PS51755"/>
    </source>
</evidence>
<dbReference type="EMBL" id="BOQL01000018">
    <property type="protein sequence ID" value="GIM65810.1"/>
    <property type="molecule type" value="Genomic_DNA"/>
</dbReference>
<keyword evidence="3 5" id="KW-0238">DNA-binding</keyword>
<dbReference type="RefSeq" id="WP_212988046.1">
    <property type="nucleotide sequence ID" value="NZ_BAABEA010000009.1"/>
</dbReference>
<dbReference type="AlphaFoldDB" id="A0A919VJU5"/>
<keyword evidence="4" id="KW-0804">Transcription</keyword>
<dbReference type="Pfam" id="PF00486">
    <property type="entry name" value="Trans_reg_C"/>
    <property type="match status" value="1"/>
</dbReference>
<dbReference type="SUPFAM" id="SSF52540">
    <property type="entry name" value="P-loop containing nucleoside triphosphate hydrolases"/>
    <property type="match status" value="1"/>
</dbReference>
<evidence type="ECO:0000256" key="5">
    <source>
        <dbReference type="PROSITE-ProRule" id="PRU01091"/>
    </source>
</evidence>
<dbReference type="CDD" id="cd15831">
    <property type="entry name" value="BTAD"/>
    <property type="match status" value="1"/>
</dbReference>
<organism evidence="7 8">
    <name type="scientific">Actinoplanes auranticolor</name>
    <dbReference type="NCBI Taxonomy" id="47988"/>
    <lineage>
        <taxon>Bacteria</taxon>
        <taxon>Bacillati</taxon>
        <taxon>Actinomycetota</taxon>
        <taxon>Actinomycetes</taxon>
        <taxon>Micromonosporales</taxon>
        <taxon>Micromonosporaceae</taxon>
        <taxon>Actinoplanes</taxon>
    </lineage>
</organism>
<evidence type="ECO:0000256" key="2">
    <source>
        <dbReference type="ARBA" id="ARBA00023015"/>
    </source>
</evidence>
<dbReference type="InterPro" id="IPR001867">
    <property type="entry name" value="OmpR/PhoB-type_DNA-bd"/>
</dbReference>
<dbReference type="InterPro" id="IPR051677">
    <property type="entry name" value="AfsR-DnrI-RedD_regulator"/>
</dbReference>
<dbReference type="InterPro" id="IPR002182">
    <property type="entry name" value="NB-ARC"/>
</dbReference>
<dbReference type="InterPro" id="IPR005158">
    <property type="entry name" value="BTAD"/>
</dbReference>
<dbReference type="SMART" id="SM01043">
    <property type="entry name" value="BTAD"/>
    <property type="match status" value="1"/>
</dbReference>
<name>A0A919VJU5_9ACTN</name>
<comment type="caution">
    <text evidence="7">The sequence shown here is derived from an EMBL/GenBank/DDBJ whole genome shotgun (WGS) entry which is preliminary data.</text>
</comment>
<dbReference type="InterPro" id="IPR027417">
    <property type="entry name" value="P-loop_NTPase"/>
</dbReference>
<dbReference type="PROSITE" id="PS51755">
    <property type="entry name" value="OMPR_PHOB"/>
    <property type="match status" value="1"/>
</dbReference>
<dbReference type="Pfam" id="PF03704">
    <property type="entry name" value="BTAD"/>
    <property type="match status" value="1"/>
</dbReference>
<dbReference type="InterPro" id="IPR016032">
    <property type="entry name" value="Sig_transdc_resp-reg_C-effctor"/>
</dbReference>
<dbReference type="Pfam" id="PF00931">
    <property type="entry name" value="NB-ARC"/>
    <property type="match status" value="1"/>
</dbReference>
<dbReference type="Proteomes" id="UP000681340">
    <property type="component" value="Unassembled WGS sequence"/>
</dbReference>
<evidence type="ECO:0000256" key="4">
    <source>
        <dbReference type="ARBA" id="ARBA00023163"/>
    </source>
</evidence>
<gene>
    <name evidence="7" type="ORF">Aau02nite_19870</name>
</gene>
<dbReference type="GO" id="GO:0006355">
    <property type="term" value="P:regulation of DNA-templated transcription"/>
    <property type="evidence" value="ECO:0007669"/>
    <property type="project" value="InterPro"/>
</dbReference>
<reference evidence="7" key="1">
    <citation type="submission" date="2021-03" db="EMBL/GenBank/DDBJ databases">
        <title>Whole genome shotgun sequence of Actinoplanes auranticolor NBRC 12245.</title>
        <authorList>
            <person name="Komaki H."/>
            <person name="Tamura T."/>
        </authorList>
    </citation>
    <scope>NUCLEOTIDE SEQUENCE</scope>
    <source>
        <strain evidence="7">NBRC 12245</strain>
    </source>
</reference>
<keyword evidence="8" id="KW-1185">Reference proteome</keyword>
<evidence type="ECO:0000256" key="1">
    <source>
        <dbReference type="ARBA" id="ARBA00005820"/>
    </source>
</evidence>
<dbReference type="Gene3D" id="3.40.50.300">
    <property type="entry name" value="P-loop containing nucleotide triphosphate hydrolases"/>
    <property type="match status" value="1"/>
</dbReference>
<feature type="DNA-binding region" description="OmpR/PhoB-type" evidence="5">
    <location>
        <begin position="1"/>
        <end position="94"/>
    </location>
</feature>
<dbReference type="Gene3D" id="1.10.10.10">
    <property type="entry name" value="Winged helix-like DNA-binding domain superfamily/Winged helix DNA-binding domain"/>
    <property type="match status" value="1"/>
</dbReference>
<protein>
    <submittedName>
        <fullName evidence="7">SARP family transcriptional regulator</fullName>
    </submittedName>
</protein>
<feature type="domain" description="OmpR/PhoB-type" evidence="6">
    <location>
        <begin position="1"/>
        <end position="94"/>
    </location>
</feature>
<dbReference type="SMART" id="SM00862">
    <property type="entry name" value="Trans_reg_C"/>
    <property type="match status" value="1"/>
</dbReference>
<dbReference type="PANTHER" id="PTHR35807">
    <property type="entry name" value="TRANSCRIPTIONAL REGULATOR REDD-RELATED"/>
    <property type="match status" value="1"/>
</dbReference>
<proteinExistence type="inferred from homology"/>
<sequence length="967" mass="103281">MTAAIRFRVLGDLEVRRDGALVVISAAKLRIILASLVLRAGRVVPVSVLTDRLWDHEPPAEARAALQTYVARLRRLLGADAAIHSRNGGYVIELPARSCDLQELDELLEGTRLAQDRGDRAAALESLRAATALWRGPILFDVDSAALHRDEVPQVQERCLEAAERRFALELALGHHQAVVEELRALTTAYPFQEGLRAHLMRALYRSGRQTEALQVYRDAAAVLRTDLGLDPGPELRAAHQAILLGETVDDEARAGASPSAPALCQLPPAIGDFVGRADQVATVAGSLVAGGEPARLPIVVVSGVAGVGKSALAGHVAHRVRDRFPDGQLYVHLGGGGPAPRDVGEVLGELLYALGVLPAAQPRSVQARAATFRARVADRRVLIVLDDAADAGQVTPLLPGTAGSAVLITSRRSLDELPAADHHRLQPFSVAEGLALLGRIIDPARVAGERPAAEELVELCGRLPLAVRIIGARLQPRPTLHLRTLADRLRDEQRRLDELAVGDLAVRSELAVGYGGLAGPVQLALRRMGLLPAESFAAWTLGAVTGGSDGERAVEQLMTAGLLEPAGVDLTGQLRYRPHDLVALFARELAGGEDDEVTRAAYRCLLDTFLVLAHHVHLRVDRKDGLPPDPLPDGIAAGPVDIAGLTADPGAWLQTERAQLLYAITQACRLGSYDKAALLADLTIPSLSIRGGYDQIVRVRAAVRDAARAAGDERVASRQASSRADVLLSLDLDRAAAEFEESVAVFRRLGLSHELVHSLTGLAFARMFQGRPALPHAREATEIAYATGDPENIVLALRTHADTLVLQDRPAEALPLLDRALAHTQALWNTDSHRALLVRKLDCAISLGELDLADKTYAQAREVTDAVNNAHGLGWLLVHHSRLRRARGDLPAAMADAREALRRMVEAGDPRGVFIANLRLAEALLAGGDSPGAAALLRALMSTSDVASVPLLKDKAEALLSRAVPG</sequence>
<keyword evidence="2" id="KW-0805">Transcription regulation</keyword>
<dbReference type="GO" id="GO:0003677">
    <property type="term" value="F:DNA binding"/>
    <property type="evidence" value="ECO:0007669"/>
    <property type="project" value="UniProtKB-UniRule"/>
</dbReference>
<accession>A0A919VJU5</accession>
<dbReference type="SUPFAM" id="SSF46894">
    <property type="entry name" value="C-terminal effector domain of the bipartite response regulators"/>
    <property type="match status" value="1"/>
</dbReference>
<evidence type="ECO:0000256" key="3">
    <source>
        <dbReference type="ARBA" id="ARBA00023125"/>
    </source>
</evidence>
<dbReference type="InterPro" id="IPR011990">
    <property type="entry name" value="TPR-like_helical_dom_sf"/>
</dbReference>